<dbReference type="EMBL" id="BMYQ01000004">
    <property type="protein sequence ID" value="GGW29326.1"/>
    <property type="molecule type" value="Genomic_DNA"/>
</dbReference>
<feature type="transmembrane region" description="Helical" evidence="1">
    <location>
        <begin position="211"/>
        <end position="230"/>
    </location>
</feature>
<feature type="domain" description="EamA" evidence="2">
    <location>
        <begin position="11"/>
        <end position="145"/>
    </location>
</feature>
<keyword evidence="4" id="KW-1185">Reference proteome</keyword>
<proteinExistence type="predicted"/>
<feature type="transmembrane region" description="Helical" evidence="1">
    <location>
        <begin position="78"/>
        <end position="95"/>
    </location>
</feature>
<feature type="transmembrane region" description="Helical" evidence="1">
    <location>
        <begin position="155"/>
        <end position="173"/>
    </location>
</feature>
<comment type="caution">
    <text evidence="3">The sequence shown here is derived from an EMBL/GenBank/DDBJ whole genome shotgun (WGS) entry which is preliminary data.</text>
</comment>
<feature type="transmembrane region" description="Helical" evidence="1">
    <location>
        <begin position="131"/>
        <end position="149"/>
    </location>
</feature>
<dbReference type="PANTHER" id="PTHR22911:SF103">
    <property type="entry name" value="BLR2811 PROTEIN"/>
    <property type="match status" value="1"/>
</dbReference>
<dbReference type="PANTHER" id="PTHR22911">
    <property type="entry name" value="ACYL-MALONYL CONDENSING ENZYME-RELATED"/>
    <property type="match status" value="1"/>
</dbReference>
<dbReference type="RefSeq" id="WP_189633459.1">
    <property type="nucleotide sequence ID" value="NZ_BMYQ01000004.1"/>
</dbReference>
<reference evidence="3" key="2">
    <citation type="submission" date="2020-09" db="EMBL/GenBank/DDBJ databases">
        <authorList>
            <person name="Sun Q."/>
            <person name="Kim S."/>
        </authorList>
    </citation>
    <scope>NUCLEOTIDE SEQUENCE</scope>
    <source>
        <strain evidence="3">KCTC 23714</strain>
    </source>
</reference>
<feature type="transmembrane region" description="Helical" evidence="1">
    <location>
        <begin position="185"/>
        <end position="205"/>
    </location>
</feature>
<accession>A0A918IUL2</accession>
<keyword evidence="1" id="KW-0472">Membrane</keyword>
<evidence type="ECO:0000256" key="1">
    <source>
        <dbReference type="SAM" id="Phobius"/>
    </source>
</evidence>
<keyword evidence="1" id="KW-0812">Transmembrane</keyword>
<reference evidence="3" key="1">
    <citation type="journal article" date="2014" name="Int. J. Syst. Evol. Microbiol.">
        <title>Complete genome sequence of Corynebacterium casei LMG S-19264T (=DSM 44701T), isolated from a smear-ripened cheese.</title>
        <authorList>
            <consortium name="US DOE Joint Genome Institute (JGI-PGF)"/>
            <person name="Walter F."/>
            <person name="Albersmeier A."/>
            <person name="Kalinowski J."/>
            <person name="Ruckert C."/>
        </authorList>
    </citation>
    <scope>NUCLEOTIDE SEQUENCE</scope>
    <source>
        <strain evidence="3">KCTC 23714</strain>
    </source>
</reference>
<feature type="transmembrane region" description="Helical" evidence="1">
    <location>
        <begin position="37"/>
        <end position="57"/>
    </location>
</feature>
<sequence>MVPRAQQNTSLGILLMAITSLVFSLQDGISRHLAENYNVWMVVMIRFWFFALFALTLSARRPGGIATVIRSRHPLMQFARSAILIIEVCVMILGFVKLGLIASHAVFVSYPLIIAALSGPILGEHVGWRRWCAIGVGFVGVLIILQPGVAVFSPWALVPLAAALLFALYGLLTRYVAGGDAAMTSFLWTGVVAAILITPVGLFFWEPMTQGDWIWMGILCLSGAGAHYMMIKAYEVAEASDIQPFALLQLVFISILGITVFDEEVKMNMVIGAALVMGAALFTLYRARVVARQARLARGA</sequence>
<keyword evidence="1" id="KW-1133">Transmembrane helix</keyword>
<feature type="transmembrane region" description="Helical" evidence="1">
    <location>
        <begin position="101"/>
        <end position="119"/>
    </location>
</feature>
<organism evidence="3 4">
    <name type="scientific">Gemmobacter lanyuensis</name>
    <dbReference type="NCBI Taxonomy" id="1054497"/>
    <lineage>
        <taxon>Bacteria</taxon>
        <taxon>Pseudomonadati</taxon>
        <taxon>Pseudomonadota</taxon>
        <taxon>Alphaproteobacteria</taxon>
        <taxon>Rhodobacterales</taxon>
        <taxon>Paracoccaceae</taxon>
        <taxon>Gemmobacter</taxon>
    </lineage>
</organism>
<name>A0A918IUL2_9RHOB</name>
<evidence type="ECO:0000313" key="3">
    <source>
        <dbReference type="EMBL" id="GGW29326.1"/>
    </source>
</evidence>
<dbReference type="SUPFAM" id="SSF103481">
    <property type="entry name" value="Multidrug resistance efflux transporter EmrE"/>
    <property type="match status" value="2"/>
</dbReference>
<feature type="transmembrane region" description="Helical" evidence="1">
    <location>
        <begin position="7"/>
        <end position="25"/>
    </location>
</feature>
<evidence type="ECO:0000259" key="2">
    <source>
        <dbReference type="Pfam" id="PF00892"/>
    </source>
</evidence>
<evidence type="ECO:0000313" key="4">
    <source>
        <dbReference type="Proteomes" id="UP000628984"/>
    </source>
</evidence>
<protein>
    <submittedName>
        <fullName evidence="3">RhaT family transporter</fullName>
    </submittedName>
</protein>
<dbReference type="GO" id="GO:0016020">
    <property type="term" value="C:membrane"/>
    <property type="evidence" value="ECO:0007669"/>
    <property type="project" value="InterPro"/>
</dbReference>
<feature type="domain" description="EamA" evidence="2">
    <location>
        <begin position="155"/>
        <end position="284"/>
    </location>
</feature>
<feature type="transmembrane region" description="Helical" evidence="1">
    <location>
        <begin position="267"/>
        <end position="285"/>
    </location>
</feature>
<dbReference type="InterPro" id="IPR000620">
    <property type="entry name" value="EamA_dom"/>
</dbReference>
<dbReference type="Pfam" id="PF00892">
    <property type="entry name" value="EamA"/>
    <property type="match status" value="2"/>
</dbReference>
<dbReference type="AlphaFoldDB" id="A0A918IUL2"/>
<dbReference type="InterPro" id="IPR037185">
    <property type="entry name" value="EmrE-like"/>
</dbReference>
<feature type="transmembrane region" description="Helical" evidence="1">
    <location>
        <begin position="242"/>
        <end position="261"/>
    </location>
</feature>
<dbReference type="Proteomes" id="UP000628984">
    <property type="component" value="Unassembled WGS sequence"/>
</dbReference>
<gene>
    <name evidence="3" type="ORF">GCM10011452_17340</name>
</gene>